<dbReference type="STRING" id="29367.CLPUN_45230"/>
<dbReference type="OrthoDB" id="200286at2"/>
<gene>
    <name evidence="1" type="ORF">CLPUN_45230</name>
</gene>
<evidence type="ECO:0000313" key="1">
    <source>
        <dbReference type="EMBL" id="OOM73500.1"/>
    </source>
</evidence>
<name>A0A1S8T6S8_9CLOT</name>
<accession>A0A1S8T6S8</accession>
<protein>
    <submittedName>
        <fullName evidence="1">Iron only nitrogenase protein AnfO</fullName>
    </submittedName>
</protein>
<sequence>MYEIGVFLEERDVISSFEEAKYVKIFKKDNNVWKAKKSIIINRNNGAKGISQIREEYKKLVDQMDECKIVVVNKAFGIPYSVFYLQDFSIWELEGEPLKYLDEIVKSEIEQETMEVQEEEIGQKIKEGHYFIDLLELEITNPEMSSKNAIIPYMKQEDVKKIDIHCCHVPLWLIKERDKGNIKMEVEEVKGNDFNVSIVINN</sequence>
<comment type="caution">
    <text evidence="1">The sequence shown here is derived from an EMBL/GenBank/DDBJ whole genome shotgun (WGS) entry which is preliminary data.</text>
</comment>
<evidence type="ECO:0000313" key="2">
    <source>
        <dbReference type="Proteomes" id="UP000190890"/>
    </source>
</evidence>
<dbReference type="Proteomes" id="UP000190890">
    <property type="component" value="Unassembled WGS sequence"/>
</dbReference>
<dbReference type="EMBL" id="LZZM01000215">
    <property type="protein sequence ID" value="OOM73500.1"/>
    <property type="molecule type" value="Genomic_DNA"/>
</dbReference>
<keyword evidence="2" id="KW-1185">Reference proteome</keyword>
<dbReference type="InterPro" id="IPR014287">
    <property type="entry name" value="Nase_Fe-Fe_AnfO"/>
</dbReference>
<reference evidence="1 2" key="1">
    <citation type="submission" date="2016-05" db="EMBL/GenBank/DDBJ databases">
        <title>Microbial solvent formation.</title>
        <authorList>
            <person name="Poehlein A."/>
            <person name="Montoya Solano J.D."/>
            <person name="Flitsch S."/>
            <person name="Krabben P."/>
            <person name="Duerre P."/>
            <person name="Daniel R."/>
        </authorList>
    </citation>
    <scope>NUCLEOTIDE SEQUENCE [LARGE SCALE GENOMIC DNA]</scope>
    <source>
        <strain evidence="1 2">DSM 2619</strain>
    </source>
</reference>
<dbReference type="AlphaFoldDB" id="A0A1S8T6S8"/>
<dbReference type="Pfam" id="PF09582">
    <property type="entry name" value="AnfO_nitrog"/>
    <property type="match status" value="1"/>
</dbReference>
<dbReference type="RefSeq" id="WP_077849450.1">
    <property type="nucleotide sequence ID" value="NZ_LZZM01000215.1"/>
</dbReference>
<proteinExistence type="predicted"/>
<organism evidence="1 2">
    <name type="scientific">Clostridium puniceum</name>
    <dbReference type="NCBI Taxonomy" id="29367"/>
    <lineage>
        <taxon>Bacteria</taxon>
        <taxon>Bacillati</taxon>
        <taxon>Bacillota</taxon>
        <taxon>Clostridia</taxon>
        <taxon>Eubacteriales</taxon>
        <taxon>Clostridiaceae</taxon>
        <taxon>Clostridium</taxon>
    </lineage>
</organism>